<dbReference type="Gene3D" id="1.20.58.340">
    <property type="entry name" value="Magnesium transport protein CorA, transmembrane region"/>
    <property type="match status" value="2"/>
</dbReference>
<dbReference type="PANTHER" id="PTHR46494">
    <property type="entry name" value="CORA FAMILY METAL ION TRANSPORTER (EUROFUNG)"/>
    <property type="match status" value="1"/>
</dbReference>
<keyword evidence="10" id="KW-1185">Reference proteome</keyword>
<dbReference type="EMBL" id="WELI01000009">
    <property type="protein sequence ID" value="KAB7727883.1"/>
    <property type="molecule type" value="Genomic_DNA"/>
</dbReference>
<evidence type="ECO:0000256" key="7">
    <source>
        <dbReference type="ARBA" id="ARBA00023136"/>
    </source>
</evidence>
<dbReference type="GO" id="GO:0050897">
    <property type="term" value="F:cobalt ion binding"/>
    <property type="evidence" value="ECO:0007669"/>
    <property type="project" value="TreeGrafter"/>
</dbReference>
<keyword evidence="4 8" id="KW-1003">Cell membrane</keyword>
<dbReference type="PANTHER" id="PTHR46494:SF1">
    <property type="entry name" value="CORA FAMILY METAL ION TRANSPORTER (EUROFUNG)"/>
    <property type="match status" value="1"/>
</dbReference>
<evidence type="ECO:0000256" key="4">
    <source>
        <dbReference type="ARBA" id="ARBA00022475"/>
    </source>
</evidence>
<dbReference type="AlphaFoldDB" id="A0A7J5TVD5"/>
<evidence type="ECO:0000256" key="5">
    <source>
        <dbReference type="ARBA" id="ARBA00022692"/>
    </source>
</evidence>
<evidence type="ECO:0000256" key="2">
    <source>
        <dbReference type="ARBA" id="ARBA00009765"/>
    </source>
</evidence>
<evidence type="ECO:0000256" key="6">
    <source>
        <dbReference type="ARBA" id="ARBA00022989"/>
    </source>
</evidence>
<dbReference type="Gene3D" id="3.30.460.20">
    <property type="entry name" value="CorA soluble domain-like"/>
    <property type="match status" value="1"/>
</dbReference>
<protein>
    <recommendedName>
        <fullName evidence="8">Magnesium transport protein CorA</fullName>
    </recommendedName>
</protein>
<name>A0A7J5TVD5_9BACT</name>
<dbReference type="CDD" id="cd12828">
    <property type="entry name" value="TmCorA-like_1"/>
    <property type="match status" value="1"/>
</dbReference>
<dbReference type="Pfam" id="PF01544">
    <property type="entry name" value="CorA"/>
    <property type="match status" value="1"/>
</dbReference>
<organism evidence="9 10">
    <name type="scientific">Rudanella paleaurantiibacter</name>
    <dbReference type="NCBI Taxonomy" id="2614655"/>
    <lineage>
        <taxon>Bacteria</taxon>
        <taxon>Pseudomonadati</taxon>
        <taxon>Bacteroidota</taxon>
        <taxon>Cytophagia</taxon>
        <taxon>Cytophagales</taxon>
        <taxon>Cytophagaceae</taxon>
        <taxon>Rudanella</taxon>
    </lineage>
</organism>
<dbReference type="GO" id="GO:0015087">
    <property type="term" value="F:cobalt ion transmembrane transporter activity"/>
    <property type="evidence" value="ECO:0007669"/>
    <property type="project" value="UniProtKB-UniRule"/>
</dbReference>
<keyword evidence="8" id="KW-0460">Magnesium</keyword>
<keyword evidence="3 8" id="KW-0813">Transport</keyword>
<dbReference type="SUPFAM" id="SSF144083">
    <property type="entry name" value="Magnesium transport protein CorA, transmembrane region"/>
    <property type="match status" value="1"/>
</dbReference>
<dbReference type="GO" id="GO:0000287">
    <property type="term" value="F:magnesium ion binding"/>
    <property type="evidence" value="ECO:0007669"/>
    <property type="project" value="TreeGrafter"/>
</dbReference>
<dbReference type="InterPro" id="IPR002523">
    <property type="entry name" value="MgTranspt_CorA/ZnTranspt_ZntB"/>
</dbReference>
<dbReference type="InterPro" id="IPR045863">
    <property type="entry name" value="CorA_TM1_TM2"/>
</dbReference>
<feature type="transmembrane region" description="Helical" evidence="8">
    <location>
        <begin position="338"/>
        <end position="358"/>
    </location>
</feature>
<dbReference type="GO" id="GO:0005886">
    <property type="term" value="C:plasma membrane"/>
    <property type="evidence" value="ECO:0007669"/>
    <property type="project" value="UniProtKB-SubCell"/>
</dbReference>
<comment type="caution">
    <text evidence="9">The sequence shown here is derived from an EMBL/GenBank/DDBJ whole genome shotgun (WGS) entry which is preliminary data.</text>
</comment>
<keyword evidence="8" id="KW-0406">Ion transport</keyword>
<dbReference type="Proteomes" id="UP000488299">
    <property type="component" value="Unassembled WGS sequence"/>
</dbReference>
<evidence type="ECO:0000313" key="10">
    <source>
        <dbReference type="Proteomes" id="UP000488299"/>
    </source>
</evidence>
<proteinExistence type="inferred from homology"/>
<dbReference type="FunFam" id="1.20.58.340:FF:000012">
    <property type="entry name" value="Magnesium transport protein CorA"/>
    <property type="match status" value="1"/>
</dbReference>
<dbReference type="GO" id="GO:0015095">
    <property type="term" value="F:magnesium ion transmembrane transporter activity"/>
    <property type="evidence" value="ECO:0007669"/>
    <property type="project" value="UniProtKB-UniRule"/>
</dbReference>
<comment type="function">
    <text evidence="8">Mediates influx of magnesium ions.</text>
</comment>
<evidence type="ECO:0000313" key="9">
    <source>
        <dbReference type="EMBL" id="KAB7727883.1"/>
    </source>
</evidence>
<keyword evidence="6 8" id="KW-1133">Transmembrane helix</keyword>
<gene>
    <name evidence="8 9" type="primary">corA</name>
    <name evidence="9" type="ORF">F5984_19120</name>
</gene>
<sequence>MSRRRYKTGQKQAGASPGTITYVGREVAHATRISRIEYNAAEYHIDGSGRLSNCRIPAASTPFVTWIDVDGIHQPQVIEALGQQFRLHPLLLEDVVNTEQKPKSEAYDDGVLFVTLKMLHCHNRISEIDAEHISFVLGPNYLISFQEERTSDIFTPVLDRIKASAGKTRRNGPDYLLYALMDLIVDRYFEVLDFIGNQLDKLEDRIVQVQVGGNGVQQPTLTELYSLKRELTYTRRMVWPLRDMIGALIRDEHPLIQPGTLPYLRDLYDHVTQVIETIDSYRELIPGLMDVYLSTMSNRMNSVMKTLTIFSAIFMPLTFIAGIYGMNFDNMPELKTPNGYFITLGVMAATAAGLIIYFRRRGWM</sequence>
<dbReference type="RefSeq" id="WP_152125836.1">
    <property type="nucleotide sequence ID" value="NZ_WELI01000009.1"/>
</dbReference>
<evidence type="ECO:0000256" key="1">
    <source>
        <dbReference type="ARBA" id="ARBA00004651"/>
    </source>
</evidence>
<accession>A0A7J5TVD5</accession>
<reference evidence="9 10" key="1">
    <citation type="submission" date="2019-10" db="EMBL/GenBank/DDBJ databases">
        <title>Rudanella paleaurantiibacter sp. nov., isolated from sludge.</title>
        <authorList>
            <person name="Xu S.Q."/>
        </authorList>
    </citation>
    <scope>NUCLEOTIDE SEQUENCE [LARGE SCALE GENOMIC DNA]</scope>
    <source>
        <strain evidence="9 10">HX-22-17</strain>
    </source>
</reference>
<keyword evidence="5 8" id="KW-0812">Transmembrane</keyword>
<evidence type="ECO:0000256" key="3">
    <source>
        <dbReference type="ARBA" id="ARBA00022448"/>
    </source>
</evidence>
<comment type="subcellular location">
    <subcellularLocation>
        <location evidence="1">Cell membrane</location>
        <topology evidence="1">Multi-pass membrane protein</topology>
    </subcellularLocation>
    <subcellularLocation>
        <location evidence="8">Membrane</location>
        <topology evidence="8">Multi-pass membrane protein</topology>
    </subcellularLocation>
</comment>
<feature type="transmembrane region" description="Helical" evidence="8">
    <location>
        <begin position="306"/>
        <end position="326"/>
    </location>
</feature>
<evidence type="ECO:0000256" key="8">
    <source>
        <dbReference type="RuleBase" id="RU362010"/>
    </source>
</evidence>
<dbReference type="SUPFAM" id="SSF143865">
    <property type="entry name" value="CorA soluble domain-like"/>
    <property type="match status" value="1"/>
</dbReference>
<dbReference type="InterPro" id="IPR004488">
    <property type="entry name" value="Mg/Co-transport_prot_CorA"/>
</dbReference>
<keyword evidence="7 8" id="KW-0472">Membrane</keyword>
<comment type="similarity">
    <text evidence="2 8">Belongs to the CorA metal ion transporter (MIT) (TC 1.A.35) family.</text>
</comment>
<dbReference type="InterPro" id="IPR045861">
    <property type="entry name" value="CorA_cytoplasmic_dom"/>
</dbReference>
<dbReference type="NCBIfam" id="TIGR00383">
    <property type="entry name" value="corA"/>
    <property type="match status" value="1"/>
</dbReference>